<protein>
    <submittedName>
        <fullName evidence="1">Uncharacterized protein</fullName>
    </submittedName>
</protein>
<dbReference type="RefSeq" id="WP_379765896.1">
    <property type="nucleotide sequence ID" value="NZ_JBHSMZ010000001.1"/>
</dbReference>
<name>A0ABW0RUE9_9BURK</name>
<comment type="caution">
    <text evidence="1">The sequence shown here is derived from an EMBL/GenBank/DDBJ whole genome shotgun (WGS) entry which is preliminary data.</text>
</comment>
<reference evidence="2" key="1">
    <citation type="journal article" date="2019" name="Int. J. Syst. Evol. Microbiol.">
        <title>The Global Catalogue of Microorganisms (GCM) 10K type strain sequencing project: providing services to taxonomists for standard genome sequencing and annotation.</title>
        <authorList>
            <consortium name="The Broad Institute Genomics Platform"/>
            <consortium name="The Broad Institute Genome Sequencing Center for Infectious Disease"/>
            <person name="Wu L."/>
            <person name="Ma J."/>
        </authorList>
    </citation>
    <scope>NUCLEOTIDE SEQUENCE [LARGE SCALE GENOMIC DNA]</scope>
    <source>
        <strain evidence="2">CGMCC 4.5798</strain>
    </source>
</reference>
<dbReference type="Proteomes" id="UP001596086">
    <property type="component" value="Unassembled WGS sequence"/>
</dbReference>
<sequence>MTDNDKASQVDALDRQAQLAREEGRYEDALRHLLAAFALAMAENQEKHVSVWHTILEWRFLVELYPPARVALVQARDAQACRVLAGDVVYGLPYSEYTPQPSRFQLVERMNDILEDSRATYALFVELDARMPERARRESFVALPAVVEAGDFALGQRYLPDPLGFIDEVNRSAREWPLSPFVPASMRSFANLSNYAKDLRLRAAIVRGLGREAEADALLEAGLAGLATDELRDWVRQDLASPGAILRLSSAQHMAYEDARAHRTPGK</sequence>
<gene>
    <name evidence="1" type="ORF">ACFPO9_01310</name>
</gene>
<keyword evidence="2" id="KW-1185">Reference proteome</keyword>
<organism evidence="1 2">
    <name type="scientific">Massilia aerilata</name>
    <dbReference type="NCBI Taxonomy" id="453817"/>
    <lineage>
        <taxon>Bacteria</taxon>
        <taxon>Pseudomonadati</taxon>
        <taxon>Pseudomonadota</taxon>
        <taxon>Betaproteobacteria</taxon>
        <taxon>Burkholderiales</taxon>
        <taxon>Oxalobacteraceae</taxon>
        <taxon>Telluria group</taxon>
        <taxon>Massilia</taxon>
    </lineage>
</organism>
<dbReference type="EMBL" id="JBHSMZ010000001">
    <property type="protein sequence ID" value="MFC5547150.1"/>
    <property type="molecule type" value="Genomic_DNA"/>
</dbReference>
<proteinExistence type="predicted"/>
<accession>A0ABW0RUE9</accession>
<evidence type="ECO:0000313" key="2">
    <source>
        <dbReference type="Proteomes" id="UP001596086"/>
    </source>
</evidence>
<evidence type="ECO:0000313" key="1">
    <source>
        <dbReference type="EMBL" id="MFC5547150.1"/>
    </source>
</evidence>